<organism evidence="1 2">
    <name type="scientific">Piscirickettsia salmonis</name>
    <dbReference type="NCBI Taxonomy" id="1238"/>
    <lineage>
        <taxon>Bacteria</taxon>
        <taxon>Pseudomonadati</taxon>
        <taxon>Pseudomonadota</taxon>
        <taxon>Gammaproteobacteria</taxon>
        <taxon>Thiotrichales</taxon>
        <taxon>Piscirickettsiaceae</taxon>
        <taxon>Piscirickettsia</taxon>
    </lineage>
</organism>
<sequence length="149" mass="17875">MLKLAFSTMFKKKVPIKEVNIKTHKIRNSLYFYLSTPFEKCKYTPIELYRSAYFNNLSEEAQDSIIREVFELYQVTSKMNYNLIHVQHNIYQVVYQSNQELITEDNAFNLMKDYDIIQNLDENSYSQLFNSAFKNNSRKIIHRNFSVKN</sequence>
<evidence type="ECO:0000313" key="2">
    <source>
        <dbReference type="Proteomes" id="UP000422232"/>
    </source>
</evidence>
<name>A0A9Q6LPM2_PISSA</name>
<dbReference type="EMBL" id="CP038908">
    <property type="protein sequence ID" value="QGO07490.1"/>
    <property type="molecule type" value="Genomic_DNA"/>
</dbReference>
<protein>
    <submittedName>
        <fullName evidence="1">Uncharacterized protein</fullName>
    </submittedName>
</protein>
<accession>A0A9Q6LPM2</accession>
<dbReference type="Proteomes" id="UP000422232">
    <property type="component" value="Chromosome"/>
</dbReference>
<dbReference type="AlphaFoldDB" id="A0A9Q6LPM2"/>
<evidence type="ECO:0000313" key="1">
    <source>
        <dbReference type="EMBL" id="QGO07490.1"/>
    </source>
</evidence>
<keyword evidence="2" id="KW-1185">Reference proteome</keyword>
<gene>
    <name evidence="1" type="ORF">Psal009_03442</name>
</gene>
<reference evidence="1 2" key="1">
    <citation type="submission" date="2019-04" db="EMBL/GenBank/DDBJ databases">
        <title>Complete genome sequencing of Piscirickettsia salmonis strain Psal-009.</title>
        <authorList>
            <person name="Schober I."/>
            <person name="Bunk B."/>
            <person name="Sproer C."/>
            <person name="Carril G.P."/>
            <person name="Riedel T."/>
            <person name="Flores-Herrera P.A."/>
            <person name="Nourdin-Galindo G."/>
            <person name="Marshall S.H."/>
            <person name="Overmann J."/>
        </authorList>
    </citation>
    <scope>NUCLEOTIDE SEQUENCE [LARGE SCALE GENOMIC DNA]</scope>
    <source>
        <strain evidence="1 2">Psal-009</strain>
    </source>
</reference>
<proteinExistence type="predicted"/>
<dbReference type="RefSeq" id="WP_129556607.1">
    <property type="nucleotide sequence ID" value="NZ_CP012413.1"/>
</dbReference>